<accession>A0AAE2VCJ6</accession>
<reference evidence="2" key="1">
    <citation type="submission" date="2021-01" db="EMBL/GenBank/DDBJ databases">
        <title>Modified the classification status of verrucomicrobia.</title>
        <authorList>
            <person name="Feng X."/>
        </authorList>
    </citation>
    <scope>NUCLEOTIDE SEQUENCE</scope>
    <source>
        <strain evidence="2">5K15</strain>
    </source>
</reference>
<evidence type="ECO:0000313" key="2">
    <source>
        <dbReference type="EMBL" id="MBK1855146.1"/>
    </source>
</evidence>
<keyword evidence="3" id="KW-1185">Reference proteome</keyword>
<feature type="chain" id="PRO_5041937673" description="PEP-CTERM protein-sorting domain-containing protein" evidence="1">
    <location>
        <begin position="22"/>
        <end position="185"/>
    </location>
</feature>
<name>A0AAE2VCJ6_9BACT</name>
<organism evidence="2 3">
    <name type="scientific">Oceaniferula flava</name>
    <dbReference type="NCBI Taxonomy" id="2800421"/>
    <lineage>
        <taxon>Bacteria</taxon>
        <taxon>Pseudomonadati</taxon>
        <taxon>Verrucomicrobiota</taxon>
        <taxon>Verrucomicrobiia</taxon>
        <taxon>Verrucomicrobiales</taxon>
        <taxon>Verrucomicrobiaceae</taxon>
        <taxon>Oceaniferula</taxon>
    </lineage>
</organism>
<evidence type="ECO:0008006" key="4">
    <source>
        <dbReference type="Google" id="ProtNLM"/>
    </source>
</evidence>
<feature type="signal peptide" evidence="1">
    <location>
        <begin position="1"/>
        <end position="21"/>
    </location>
</feature>
<dbReference type="RefSeq" id="WP_309489757.1">
    <property type="nucleotide sequence ID" value="NZ_JAENIG010000005.1"/>
</dbReference>
<comment type="caution">
    <text evidence="2">The sequence shown here is derived from an EMBL/GenBank/DDBJ whole genome shotgun (WGS) entry which is preliminary data.</text>
</comment>
<protein>
    <recommendedName>
        <fullName evidence="4">PEP-CTERM protein-sorting domain-containing protein</fullName>
    </recommendedName>
</protein>
<sequence>MKIHIIPFAVLSYLMMPSVNAAVTITFSELNGHVVATTSGSLVAETESVSSSGYIGTTLQTSADEFYGVQDHIARGVFGEVESGMPVALPQANYFSGDTFGFDSSGVLFYKEAWDSGDTLSPVSSQWIWISTTLEELFAGAAPYDATLVWSDDTGEQIYFVAVPEPPVSLFCVAAGAFLCRRRRS</sequence>
<dbReference type="Proteomes" id="UP000634206">
    <property type="component" value="Unassembled WGS sequence"/>
</dbReference>
<dbReference type="AlphaFoldDB" id="A0AAE2VCJ6"/>
<evidence type="ECO:0000313" key="3">
    <source>
        <dbReference type="Proteomes" id="UP000634206"/>
    </source>
</evidence>
<evidence type="ECO:0000256" key="1">
    <source>
        <dbReference type="SAM" id="SignalP"/>
    </source>
</evidence>
<keyword evidence="1" id="KW-0732">Signal</keyword>
<gene>
    <name evidence="2" type="ORF">JIN83_09265</name>
</gene>
<dbReference type="EMBL" id="JAENIG010000005">
    <property type="protein sequence ID" value="MBK1855146.1"/>
    <property type="molecule type" value="Genomic_DNA"/>
</dbReference>
<proteinExistence type="predicted"/>